<accession>A0ABQ5LYR8</accession>
<organism evidence="2 3">
    <name type="scientific">Sinisalibacter aestuarii</name>
    <dbReference type="NCBI Taxonomy" id="2949426"/>
    <lineage>
        <taxon>Bacteria</taxon>
        <taxon>Pseudomonadati</taxon>
        <taxon>Pseudomonadota</taxon>
        <taxon>Alphaproteobacteria</taxon>
        <taxon>Rhodobacterales</taxon>
        <taxon>Roseobacteraceae</taxon>
        <taxon>Sinisalibacter</taxon>
    </lineage>
</organism>
<protein>
    <recommendedName>
        <fullName evidence="4">DUF2946 domain-containing protein</fullName>
    </recommendedName>
</protein>
<keyword evidence="1" id="KW-1133">Transmembrane helix</keyword>
<name>A0ABQ5LYR8_9RHOB</name>
<reference evidence="2" key="1">
    <citation type="journal article" date="2023" name="Int. J. Syst. Evol. Microbiol.">
        <title>Sinisalibacter aestuarii sp. nov., isolated from estuarine sediment of the Arakawa River.</title>
        <authorList>
            <person name="Arafat S.T."/>
            <person name="Hirano S."/>
            <person name="Sato A."/>
            <person name="Takeuchi K."/>
            <person name="Yasuda T."/>
            <person name="Terahara T."/>
            <person name="Hamada M."/>
            <person name="Kobayashi T."/>
        </authorList>
    </citation>
    <scope>NUCLEOTIDE SEQUENCE</scope>
    <source>
        <strain evidence="2">B-399</strain>
    </source>
</reference>
<keyword evidence="1" id="KW-0472">Membrane</keyword>
<evidence type="ECO:0008006" key="4">
    <source>
        <dbReference type="Google" id="ProtNLM"/>
    </source>
</evidence>
<dbReference type="EMBL" id="BROH01000013">
    <property type="protein sequence ID" value="GKY89545.1"/>
    <property type="molecule type" value="Genomic_DNA"/>
</dbReference>
<evidence type="ECO:0000313" key="3">
    <source>
        <dbReference type="Proteomes" id="UP001144205"/>
    </source>
</evidence>
<keyword evidence="3" id="KW-1185">Reference proteome</keyword>
<feature type="transmembrane region" description="Helical" evidence="1">
    <location>
        <begin position="12"/>
        <end position="33"/>
    </location>
</feature>
<keyword evidence="1" id="KW-0812">Transmembrane</keyword>
<proteinExistence type="predicted"/>
<evidence type="ECO:0000313" key="2">
    <source>
        <dbReference type="EMBL" id="GKY89545.1"/>
    </source>
</evidence>
<evidence type="ECO:0000256" key="1">
    <source>
        <dbReference type="SAM" id="Phobius"/>
    </source>
</evidence>
<comment type="caution">
    <text evidence="2">The sequence shown here is derived from an EMBL/GenBank/DDBJ whole genome shotgun (WGS) entry which is preliminary data.</text>
</comment>
<sequence length="139" mass="14748">MHKTRARRNGFGVHALVRTVALFAMAVQVLFYADHIGAVAARSTGNAGLDARLGILEICTGNGIELIGPDGQPVPQDHDCPICENASVMAFGEPAAMPSPDFPFVTFAVVWALPLGAHMAEMRFPGEQPIRAPPPFSLA</sequence>
<gene>
    <name evidence="2" type="ORF">STA1M1_34140</name>
</gene>
<dbReference type="Proteomes" id="UP001144205">
    <property type="component" value="Unassembled WGS sequence"/>
</dbReference>